<dbReference type="InterPro" id="IPR013976">
    <property type="entry name" value="HDOD"/>
</dbReference>
<protein>
    <recommendedName>
        <fullName evidence="1">HDOD domain-containing protein</fullName>
    </recommendedName>
</protein>
<evidence type="ECO:0000313" key="2">
    <source>
        <dbReference type="EMBL" id="ACJ27933.1"/>
    </source>
</evidence>
<dbReference type="EMBL" id="CP000472">
    <property type="protein sequence ID" value="ACJ27933.1"/>
    <property type="molecule type" value="Genomic_DNA"/>
</dbReference>
<keyword evidence="3" id="KW-1185">Reference proteome</keyword>
<organism evidence="2 3">
    <name type="scientific">Shewanella piezotolerans (strain WP3 / JCM 13877)</name>
    <dbReference type="NCBI Taxonomy" id="225849"/>
    <lineage>
        <taxon>Bacteria</taxon>
        <taxon>Pseudomonadati</taxon>
        <taxon>Pseudomonadota</taxon>
        <taxon>Gammaproteobacteria</taxon>
        <taxon>Alteromonadales</taxon>
        <taxon>Shewanellaceae</taxon>
        <taxon>Shewanella</taxon>
    </lineage>
</organism>
<reference evidence="2 3" key="1">
    <citation type="journal article" date="2008" name="PLoS ONE">
        <title>Environmental adaptation: genomic analysis of the piezotolerant and psychrotolerant deep-sea iron reducing bacterium Shewanella piezotolerans WP3.</title>
        <authorList>
            <person name="Wang F."/>
            <person name="Wang J."/>
            <person name="Jian H."/>
            <person name="Zhang B."/>
            <person name="Li S."/>
            <person name="Wang F."/>
            <person name="Zeng X."/>
            <person name="Gao L."/>
            <person name="Bartlett D.H."/>
            <person name="Yu J."/>
            <person name="Hu S."/>
            <person name="Xiao X."/>
        </authorList>
    </citation>
    <scope>NUCLEOTIDE SEQUENCE [LARGE SCALE GENOMIC DNA]</scope>
    <source>
        <strain evidence="3">WP3 / JCM 13877</strain>
    </source>
</reference>
<dbReference type="Gene3D" id="1.10.3210.10">
    <property type="entry name" value="Hypothetical protein af1432"/>
    <property type="match status" value="1"/>
</dbReference>
<dbReference type="AlphaFoldDB" id="B8CK94"/>
<evidence type="ECO:0000313" key="3">
    <source>
        <dbReference type="Proteomes" id="UP000000753"/>
    </source>
</evidence>
<dbReference type="STRING" id="225849.swp_1136"/>
<feature type="domain" description="HDOD" evidence="1">
    <location>
        <begin position="47"/>
        <end position="240"/>
    </location>
</feature>
<dbReference type="PANTHER" id="PTHR33525:SF4">
    <property type="entry name" value="CYCLIC DI-GMP PHOSPHODIESTERASE CDGJ"/>
    <property type="match status" value="1"/>
</dbReference>
<gene>
    <name evidence="2" type="ordered locus">swp_1136</name>
</gene>
<sequence>MRLLVELVLQYAYKLINIIKGLRFKMTDLEQQVFTQVRAIIGNEEQVIGRRGILIPLKKAIIADGDIRNVIDIVSSDPALSAHLLWRSSTANQISAQSTKNRSLKDALVRLGQVNIYRYAFTFYLKERLDELKEPYKKLVHGYWALTEAVATDAVDTLYQMNSFDISPDEVQTLALFSVFGDIIALTAFAYLNSEADKPYSLSVLKGILENQQQTLTMEAFESLGLDDELRDEFLIAHNLRQTHNVSSPGLVLRRTLAKRNLLLRPL</sequence>
<dbReference type="KEGG" id="swp:swp_1136"/>
<dbReference type="PROSITE" id="PS51833">
    <property type="entry name" value="HDOD"/>
    <property type="match status" value="1"/>
</dbReference>
<evidence type="ECO:0000259" key="1">
    <source>
        <dbReference type="PROSITE" id="PS51833"/>
    </source>
</evidence>
<dbReference type="Proteomes" id="UP000000753">
    <property type="component" value="Chromosome"/>
</dbReference>
<dbReference type="InterPro" id="IPR052340">
    <property type="entry name" value="RNase_Y/CdgJ"/>
</dbReference>
<name>B8CK94_SHEPW</name>
<dbReference type="HOGENOM" id="CLU_1119554_0_0_6"/>
<accession>B8CK94</accession>
<dbReference type="SUPFAM" id="SSF109604">
    <property type="entry name" value="HD-domain/PDEase-like"/>
    <property type="match status" value="1"/>
</dbReference>
<proteinExistence type="predicted"/>
<dbReference type="PANTHER" id="PTHR33525">
    <property type="match status" value="1"/>
</dbReference>
<dbReference type="Pfam" id="PF08668">
    <property type="entry name" value="HDOD"/>
    <property type="match status" value="1"/>
</dbReference>
<dbReference type="eggNOG" id="COG1639">
    <property type="taxonomic scope" value="Bacteria"/>
</dbReference>